<evidence type="ECO:0000313" key="2">
    <source>
        <dbReference type="Proteomes" id="UP001239111"/>
    </source>
</evidence>
<organism evidence="1 2">
    <name type="scientific">Eretmocerus hayati</name>
    <dbReference type="NCBI Taxonomy" id="131215"/>
    <lineage>
        <taxon>Eukaryota</taxon>
        <taxon>Metazoa</taxon>
        <taxon>Ecdysozoa</taxon>
        <taxon>Arthropoda</taxon>
        <taxon>Hexapoda</taxon>
        <taxon>Insecta</taxon>
        <taxon>Pterygota</taxon>
        <taxon>Neoptera</taxon>
        <taxon>Endopterygota</taxon>
        <taxon>Hymenoptera</taxon>
        <taxon>Apocrita</taxon>
        <taxon>Proctotrupomorpha</taxon>
        <taxon>Chalcidoidea</taxon>
        <taxon>Aphelinidae</taxon>
        <taxon>Aphelininae</taxon>
        <taxon>Eretmocerus</taxon>
    </lineage>
</organism>
<gene>
    <name evidence="1" type="ORF">QAD02_022834</name>
</gene>
<name>A0ACC2PTX2_9HYME</name>
<accession>A0ACC2PTX2</accession>
<reference evidence="1" key="1">
    <citation type="submission" date="2023-04" db="EMBL/GenBank/DDBJ databases">
        <title>A chromosome-level genome assembly of the parasitoid wasp Eretmocerus hayati.</title>
        <authorList>
            <person name="Zhong Y."/>
            <person name="Liu S."/>
            <person name="Liu Y."/>
        </authorList>
    </citation>
    <scope>NUCLEOTIDE SEQUENCE</scope>
    <source>
        <strain evidence="1">ZJU_SS_LIU_2023</strain>
    </source>
</reference>
<sequence length="638" mass="72116">MRSVLLFFLVSFMTFCLGSCIFYREEEKLRQDLISLSQGRLLFKDNVTTPYEDELEDMTPGNGWEYDFIVVGAGSAGSVVASRLSEIKDVTVLLIEAGSKEYPIMDVPGIMPYLQYSDEINWKYKTEPSSSYCLGFTDSRCSWARGKVMGGSSVLNGNVATRGSKQDYDDWANFTGDQSWSYDRMLKYLKKLENFDVKSVNSDRDYHNYGGPLPISDVPYHSKFGRAFLDAGVEMGYPILDYNGPKQIGFSLFQTTTKNGERWSTNRAYLHPAKGRKNLFLTRNSIVNKVLINKDTKTAHGVQFTKFDRNYAVRARKEVILSAGAINSPQILMLSGVGPAWHLRDMDIDVIQNAPVGENLMDHAAYGGLLFQTNDSATYKPPDLFSPQDPAVEDYLHYRRGTLTSTENLEALAFVNVDGPTKADPNIELVLGNSKGVKDPAFGRAIGLSPENTKELLEDNIKSSAWNVLPFVLQPKSRGKILLRSKDPRQKPKIYPNYLNEPDDIKWNIKAIRFVLKLSKTTAFQRFGSTFHRIPLRECDYHPFDSDEYWECALRTYTYTVWHYCGTCRMGAEDDPESVVNSKLQVIGVKNLRVVDASILPRIVRGHTHIPAVAIAEKITDVIKQEWNLSNLDDMLKC</sequence>
<comment type="caution">
    <text evidence="1">The sequence shown here is derived from an EMBL/GenBank/DDBJ whole genome shotgun (WGS) entry which is preliminary data.</text>
</comment>
<protein>
    <submittedName>
        <fullName evidence="1">Uncharacterized protein</fullName>
    </submittedName>
</protein>
<evidence type="ECO:0000313" key="1">
    <source>
        <dbReference type="EMBL" id="KAJ8687040.1"/>
    </source>
</evidence>
<dbReference type="EMBL" id="CM056741">
    <property type="protein sequence ID" value="KAJ8687040.1"/>
    <property type="molecule type" value="Genomic_DNA"/>
</dbReference>
<proteinExistence type="predicted"/>
<keyword evidence="2" id="KW-1185">Reference proteome</keyword>
<dbReference type="Proteomes" id="UP001239111">
    <property type="component" value="Chromosome 1"/>
</dbReference>